<evidence type="ECO:0000256" key="1">
    <source>
        <dbReference type="SAM" id="Phobius"/>
    </source>
</evidence>
<sequence length="110" mass="11988">MVISGPLTPAQVSFLLGIIPVCVAWLYSEFLEYKKTAASLKTGRDSDINLVELGNDTVKEDDRAVLLEGGGLQSASPRSHGSFIASPVVRLFTMEESFLLENRLTLRAMS</sequence>
<feature type="transmembrane region" description="Helical" evidence="1">
    <location>
        <begin position="12"/>
        <end position="31"/>
    </location>
</feature>
<keyword evidence="1" id="KW-1133">Transmembrane helix</keyword>
<dbReference type="OMA" id="MDEIFLM"/>
<keyword evidence="3" id="KW-1185">Reference proteome</keyword>
<gene>
    <name evidence="2" type="ORF">Ccrd_021998</name>
</gene>
<reference evidence="2 3" key="1">
    <citation type="journal article" date="2016" name="Sci. Rep.">
        <title>The genome sequence of the outbreeding globe artichoke constructed de novo incorporating a phase-aware low-pass sequencing strategy of F1 progeny.</title>
        <authorList>
            <person name="Scaglione D."/>
            <person name="Reyes-Chin-Wo S."/>
            <person name="Acquadro A."/>
            <person name="Froenicke L."/>
            <person name="Portis E."/>
            <person name="Beitel C."/>
            <person name="Tirone M."/>
            <person name="Mauro R."/>
            <person name="Lo Monaco A."/>
            <person name="Mauromicale G."/>
            <person name="Faccioli P."/>
            <person name="Cattivelli L."/>
            <person name="Rieseberg L."/>
            <person name="Michelmore R."/>
            <person name="Lanteri S."/>
        </authorList>
    </citation>
    <scope>NUCLEOTIDE SEQUENCE [LARGE SCALE GENOMIC DNA]</scope>
    <source>
        <strain evidence="2">2C</strain>
    </source>
</reference>
<proteinExistence type="predicted"/>
<accession>A0A103XZJ2</accession>
<name>A0A103XZJ2_CYNCS</name>
<evidence type="ECO:0000313" key="3">
    <source>
        <dbReference type="Proteomes" id="UP000243975"/>
    </source>
</evidence>
<keyword evidence="1" id="KW-0812">Transmembrane</keyword>
<dbReference type="Proteomes" id="UP000243975">
    <property type="component" value="Unassembled WGS sequence"/>
</dbReference>
<dbReference type="Gramene" id="KVH99763">
    <property type="protein sequence ID" value="KVH99763"/>
    <property type="gene ID" value="Ccrd_021998"/>
</dbReference>
<protein>
    <submittedName>
        <fullName evidence="2">Uncharacterized protein</fullName>
    </submittedName>
</protein>
<comment type="caution">
    <text evidence="2">The sequence shown here is derived from an EMBL/GenBank/DDBJ whole genome shotgun (WGS) entry which is preliminary data.</text>
</comment>
<organism evidence="2 3">
    <name type="scientific">Cynara cardunculus var. scolymus</name>
    <name type="common">Globe artichoke</name>
    <name type="synonym">Cynara scolymus</name>
    <dbReference type="NCBI Taxonomy" id="59895"/>
    <lineage>
        <taxon>Eukaryota</taxon>
        <taxon>Viridiplantae</taxon>
        <taxon>Streptophyta</taxon>
        <taxon>Embryophyta</taxon>
        <taxon>Tracheophyta</taxon>
        <taxon>Spermatophyta</taxon>
        <taxon>Magnoliopsida</taxon>
        <taxon>eudicotyledons</taxon>
        <taxon>Gunneridae</taxon>
        <taxon>Pentapetalae</taxon>
        <taxon>asterids</taxon>
        <taxon>campanulids</taxon>
        <taxon>Asterales</taxon>
        <taxon>Asteraceae</taxon>
        <taxon>Carduoideae</taxon>
        <taxon>Cardueae</taxon>
        <taxon>Carduinae</taxon>
        <taxon>Cynara</taxon>
    </lineage>
</organism>
<dbReference type="AlphaFoldDB" id="A0A103XZJ2"/>
<evidence type="ECO:0000313" key="2">
    <source>
        <dbReference type="EMBL" id="KVH99763.1"/>
    </source>
</evidence>
<dbReference type="EMBL" id="LEKV01003414">
    <property type="protein sequence ID" value="KVH99763.1"/>
    <property type="molecule type" value="Genomic_DNA"/>
</dbReference>
<dbReference type="STRING" id="59895.A0A103XZJ2"/>
<keyword evidence="1" id="KW-0472">Membrane</keyword>